<accession>A0A1L8H166</accession>
<organism evidence="2 3">
    <name type="scientific">Xenopus laevis</name>
    <name type="common">African clawed frog</name>
    <dbReference type="NCBI Taxonomy" id="8355"/>
    <lineage>
        <taxon>Eukaryota</taxon>
        <taxon>Metazoa</taxon>
        <taxon>Chordata</taxon>
        <taxon>Craniata</taxon>
        <taxon>Vertebrata</taxon>
        <taxon>Euteleostomi</taxon>
        <taxon>Amphibia</taxon>
        <taxon>Batrachia</taxon>
        <taxon>Anura</taxon>
        <taxon>Pipoidea</taxon>
        <taxon>Pipidae</taxon>
        <taxon>Xenopodinae</taxon>
        <taxon>Xenopus</taxon>
        <taxon>Xenopus</taxon>
    </lineage>
</organism>
<dbReference type="AGR" id="Xenbase:XB-GENE-6487081"/>
<dbReference type="KEGG" id="xla:108711503"/>
<name>A0A1L8H166_XENLA</name>
<evidence type="ECO:0000313" key="3">
    <source>
        <dbReference type="RefSeq" id="XP_018108796.1"/>
    </source>
</evidence>
<dbReference type="Bgee" id="108711503">
    <property type="expression patterns" value="Expressed in testis and 11 other cell types or tissues"/>
</dbReference>
<feature type="domain" description="IQCH-like ATP-grasp" evidence="1">
    <location>
        <begin position="665"/>
        <end position="930"/>
    </location>
</feature>
<dbReference type="CTD" id="108711503"/>
<dbReference type="PROSITE" id="PS50096">
    <property type="entry name" value="IQ"/>
    <property type="match status" value="1"/>
</dbReference>
<evidence type="ECO:0000259" key="1">
    <source>
        <dbReference type="Pfam" id="PF24923"/>
    </source>
</evidence>
<dbReference type="InterPro" id="IPR056855">
    <property type="entry name" value="ATP-grasp_IQCH"/>
</dbReference>
<evidence type="ECO:0000313" key="2">
    <source>
        <dbReference type="Proteomes" id="UP000186698"/>
    </source>
</evidence>
<dbReference type="AlphaFoldDB" id="A0A1L8H166"/>
<dbReference type="PANTHER" id="PTHR14465">
    <property type="entry name" value="IQ DOMAIN-CONTAINING PROTEIN H"/>
    <property type="match status" value="1"/>
</dbReference>
<dbReference type="CDD" id="cd23767">
    <property type="entry name" value="IQCD"/>
    <property type="match status" value="1"/>
</dbReference>
<sequence>MAGMSRGSDPVGRLLVQVQDDLEHLKRKLTNTSLGEDGEGVDIQDLEAAIQRTEVGLRKHTEDYLHYISCNPLTLLQDGNKDKYTPHLLKWGHQAGGQNPLDLPNTRGRAWGTISHFSPGQQHKLFLNNRIMCNPESAAHRELLNQSLGISLPLISTRQKTSMSNEKITRGSTVSNLSVLPASNRRDASLAPPPLYEKDMQKGILNLQQRGLIPSAAQLTLVPPAIFPRSLQLHSSRIQKASPTQTADKELPMVVESTHNEETDPETKDSDYQLFQTQLPDDGMDTPYPSRLHSVSSKIARAPLIATMKKPTGTNPSTEDPEALTALALPTGHSFILRNGLINSDDLDFLAFKQRYCLSWGSFVSFLERLQKLLQDYAVPTAIVNGEKLKAVVLDHELGMTPAVSRLLFVLENKSWVQKILNQPGQRYKGREGRTAAAVKIQSLWRSYRDRKAYLTYRQQKWAAGVIAIAWLLHVQRSRVKKLLQESRVQQLQNFRSRAKHLASNWNHIRTCRRSIIHIPSLGYTESQRARTNDLHILQNMQIGRLCDIADPNVDVIYISPVEVDEETQQYYRRLLGLRPAVLSGNQEDACELHDRFIFLTPEAVKDFPSHHMCLSTMLKYSPKTLKRIRNLTRGREAYIVGGVPHVDDLAVADMLDIPLLATEPELAHLYSSKSGSKRIFSSAGLPTAPGINDIYTQQQFLEALAQMIIDNLPVTRWLFKVDNEFGGNGTAFCDIAKYLPCYAWAVNERQRYGPDTWKQKWAQEKALLLVKQELPQVLENHAQPINRKHYPTWDKFWHALVSCGGVIEGSPPAESITCLTVDLLISPDGEIQMVSCGDQIHSHSNLQCVGSTVPQCSVPPDILTDMSTCIGEACKACGLLGYLSVELLTFIDPQSLEQQIWATDLDVCYSDQLAMTQLLLFLTNGTLDCTSSRLSVPLAPKKVERFRPRAQHTETTPSTCRVAVLSSRLMHTNLSLVYYSVFFQMCRAHGIGYDVREKQGTVFVLLENQKRHRLGMLSIADDVQGALMTFARNLFIVHQEISAPNMQGDTNFKDIVKEIEEILGVTEENKLKFDQEGNSNLSLSA</sequence>
<dbReference type="Pfam" id="PF24923">
    <property type="entry name" value="ATP-grasp_IQCH"/>
    <property type="match status" value="1"/>
</dbReference>
<dbReference type="OrthoDB" id="2117703at2759"/>
<dbReference type="Xenbase" id="XB-GENE-6487081">
    <property type="gene designation" value="iqch.L"/>
</dbReference>
<evidence type="ECO:0000313" key="4">
    <source>
        <dbReference type="Xenbase" id="XB-GENE-6487081"/>
    </source>
</evidence>
<dbReference type="RefSeq" id="XP_018108796.1">
    <property type="nucleotide sequence ID" value="XM_018253307.2"/>
</dbReference>
<dbReference type="STRING" id="8355.A0A1L8H166"/>
<dbReference type="InterPro" id="IPR000048">
    <property type="entry name" value="IQ_motif_EF-hand-BS"/>
</dbReference>
<proteinExistence type="predicted"/>
<dbReference type="Pfam" id="PF00612">
    <property type="entry name" value="IQ"/>
    <property type="match status" value="1"/>
</dbReference>
<dbReference type="OMA" id="MHEFIIR"/>
<gene>
    <name evidence="3 4" type="primary">iqch.L</name>
</gene>
<protein>
    <submittedName>
        <fullName evidence="3">IQ domain-containing protein H isoform X1</fullName>
    </submittedName>
</protein>
<dbReference type="InterPro" id="IPR038752">
    <property type="entry name" value="IQCH"/>
</dbReference>
<dbReference type="Proteomes" id="UP000186698">
    <property type="component" value="Chromosome 3L"/>
</dbReference>
<keyword evidence="2" id="KW-1185">Reference proteome</keyword>
<dbReference type="GeneID" id="108711503"/>
<dbReference type="PaxDb" id="8355-A0A1L8H166"/>
<dbReference type="PANTHER" id="PTHR14465:SF0">
    <property type="entry name" value="IQ DOMAIN-CONTAINING PROTEIN H"/>
    <property type="match status" value="1"/>
</dbReference>
<reference evidence="3" key="1">
    <citation type="submission" date="2025-08" db="UniProtKB">
        <authorList>
            <consortium name="RefSeq"/>
        </authorList>
    </citation>
    <scope>IDENTIFICATION</scope>
    <source>
        <strain evidence="3">J_2021</strain>
        <tissue evidence="3">Erythrocytes</tissue>
    </source>
</reference>